<reference evidence="6 7" key="1">
    <citation type="journal article" date="2021" name="Int. J. Syst. Evol. Microbiol.">
        <title>Novosphingobium decolorationis sp. nov., an aniline blue-decolourizing bacterium isolated from East Pacific sediment.</title>
        <authorList>
            <person name="Chen X."/>
            <person name="Dong B."/>
            <person name="Chen T."/>
            <person name="Ren N."/>
            <person name="Wang J."/>
            <person name="Xu Y."/>
            <person name="Yang J."/>
            <person name="Zhu S."/>
            <person name="Chen J."/>
        </authorList>
    </citation>
    <scope>NUCLEOTIDE SEQUENCE [LARGE SCALE GENOMIC DNA]</scope>
    <source>
        <strain evidence="6 7">502str22</strain>
    </source>
</reference>
<name>A0ABX8E1R2_9SPHN</name>
<keyword evidence="4" id="KW-0732">Signal</keyword>
<dbReference type="Proteomes" id="UP000677126">
    <property type="component" value="Chromosome"/>
</dbReference>
<dbReference type="PANTHER" id="PTHR44858">
    <property type="entry name" value="TETRATRICOPEPTIDE REPEAT PROTEIN 6"/>
    <property type="match status" value="1"/>
</dbReference>
<feature type="signal peptide" evidence="4">
    <location>
        <begin position="1"/>
        <end position="22"/>
    </location>
</feature>
<dbReference type="InterPro" id="IPR050498">
    <property type="entry name" value="Ycf3"/>
</dbReference>
<dbReference type="Pfam" id="PF13181">
    <property type="entry name" value="TPR_8"/>
    <property type="match status" value="1"/>
</dbReference>
<evidence type="ECO:0000313" key="7">
    <source>
        <dbReference type="Proteomes" id="UP000677126"/>
    </source>
</evidence>
<dbReference type="RefSeq" id="WP_213502344.1">
    <property type="nucleotide sequence ID" value="NZ_CP054856.1"/>
</dbReference>
<dbReference type="InterPro" id="IPR024618">
    <property type="entry name" value="DUF3857"/>
</dbReference>
<dbReference type="Gene3D" id="3.10.620.30">
    <property type="match status" value="1"/>
</dbReference>
<evidence type="ECO:0000313" key="6">
    <source>
        <dbReference type="EMBL" id="QVM83079.1"/>
    </source>
</evidence>
<keyword evidence="7" id="KW-1185">Reference proteome</keyword>
<feature type="repeat" description="TPR" evidence="3">
    <location>
        <begin position="716"/>
        <end position="749"/>
    </location>
</feature>
<dbReference type="EMBL" id="CP054856">
    <property type="protein sequence ID" value="QVM83079.1"/>
    <property type="molecule type" value="Genomic_DNA"/>
</dbReference>
<evidence type="ECO:0000256" key="4">
    <source>
        <dbReference type="SAM" id="SignalP"/>
    </source>
</evidence>
<keyword evidence="2 3" id="KW-0802">TPR repeat</keyword>
<evidence type="ECO:0000256" key="3">
    <source>
        <dbReference type="PROSITE-ProRule" id="PRU00339"/>
    </source>
</evidence>
<accession>A0ABX8E1R2</accession>
<dbReference type="Pfam" id="PF12969">
    <property type="entry name" value="DUF3857"/>
    <property type="match status" value="1"/>
</dbReference>
<sequence>MMRFVSLCLAGVSLLAAGTAMAGEEVLYAPAPDWVEEVDADVIDTSSSTPLALYDMQQRIEDGTLSIYVDRAFKLDAPQALTQAGTSTASWLPDKGDLTIHRVEILRGDKRIDVLEGGAKYTVLRRETQLEKRTLDGALTATLAVPGLELGDVLRIAFTQSVKDPTLKGEVQMTNVLFAAPTEAGFARDIVSWPEDEDVRWKTGPVDVAVEETSKGGEHRLTVALPLPEPEDMPSDSPVRYRRPALIQAGTFSSWEDVSSIFAPLYDPAGRIAQGSALAGEVATIRAASADPLERAALATRLVQDKVSYLMNGMASGNYEPQAPDQTWQLRYGDCKAKTLLLLSLLHELGISSEAVLVHSSASDAIPDLLPMPSAFDHVLVKANIGGTDYWLDGTSAGTRMSNIADTPPFRHVLPIRAEGTGVMALAPRVPATPQAFVKLTFDERGGIDLPVLVTARATLSGPVGVGLGAVIKQVGEDQKDELIDQFASSTLEGLVVTEGSLSFDEEQGIAHVDVSGIRTTAWSRQGSRKRQDFADLPSQDVDFSPDRARPAWREIPVDTGAPTLQVTELTVLLPEDEDGYLLRGRPELDMSYGTTHFVRSAQLEGQTLTVTERVEGLGGEVPSEAIAAEKGKAARISNSAIFLLAPGDAVRQWQLPMPAYEGRLKPYEEAYAKVIAREPDKAFGYINRALFRWRTANLEGALADYDKALELDPAAETYRSRGSVLFAMDRFEDALPSYRQAFEIDPSSASALGLAGALGRNGKVEEALALLDEYDDYGTQHPQFVDLRAEVLAYGGRAEEGLAAINELIEERPGQGYLYNNSCWYRARFKVGTEGMIETCDKAVEQSSSAAAALDSRALAWLQLGEPAKALADADAAINLAPDQTSSRYFRAVAQQRLGDDSGKDFIAYMDRFWPGQARDFAFYGLK</sequence>
<evidence type="ECO:0000256" key="2">
    <source>
        <dbReference type="ARBA" id="ARBA00022803"/>
    </source>
</evidence>
<dbReference type="InterPro" id="IPR011990">
    <property type="entry name" value="TPR-like_helical_dom_sf"/>
</dbReference>
<dbReference type="PROSITE" id="PS50293">
    <property type="entry name" value="TPR_REGION"/>
    <property type="match status" value="1"/>
</dbReference>
<feature type="chain" id="PRO_5046248333" evidence="4">
    <location>
        <begin position="23"/>
        <end position="928"/>
    </location>
</feature>
<protein>
    <submittedName>
        <fullName evidence="6">DUF3857 domain-containing protein</fullName>
    </submittedName>
</protein>
<dbReference type="SUPFAM" id="SSF54001">
    <property type="entry name" value="Cysteine proteinases"/>
    <property type="match status" value="1"/>
</dbReference>
<dbReference type="InterPro" id="IPR038765">
    <property type="entry name" value="Papain-like_cys_pep_sf"/>
</dbReference>
<dbReference type="InterPro" id="IPR019734">
    <property type="entry name" value="TPR_rpt"/>
</dbReference>
<dbReference type="SUPFAM" id="SSF48452">
    <property type="entry name" value="TPR-like"/>
    <property type="match status" value="1"/>
</dbReference>
<evidence type="ECO:0000256" key="1">
    <source>
        <dbReference type="ARBA" id="ARBA00022737"/>
    </source>
</evidence>
<organism evidence="6 7">
    <name type="scientific">Novosphingobium decolorationis</name>
    <dbReference type="NCBI Taxonomy" id="2698673"/>
    <lineage>
        <taxon>Bacteria</taxon>
        <taxon>Pseudomonadati</taxon>
        <taxon>Pseudomonadota</taxon>
        <taxon>Alphaproteobacteria</taxon>
        <taxon>Sphingomonadales</taxon>
        <taxon>Sphingomonadaceae</taxon>
        <taxon>Novosphingobium</taxon>
    </lineage>
</organism>
<feature type="domain" description="DUF3857" evidence="5">
    <location>
        <begin position="62"/>
        <end position="223"/>
    </location>
</feature>
<evidence type="ECO:0000259" key="5">
    <source>
        <dbReference type="Pfam" id="PF12969"/>
    </source>
</evidence>
<dbReference type="PANTHER" id="PTHR44858:SF1">
    <property type="entry name" value="UDP-N-ACETYLGLUCOSAMINE--PEPTIDE N-ACETYLGLUCOSAMINYLTRANSFERASE SPINDLY-RELATED"/>
    <property type="match status" value="1"/>
</dbReference>
<dbReference type="SMART" id="SM00028">
    <property type="entry name" value="TPR"/>
    <property type="match status" value="3"/>
</dbReference>
<proteinExistence type="predicted"/>
<dbReference type="Pfam" id="PF14559">
    <property type="entry name" value="TPR_19"/>
    <property type="match status" value="1"/>
</dbReference>
<keyword evidence="1" id="KW-0677">Repeat</keyword>
<dbReference type="Gene3D" id="1.25.40.10">
    <property type="entry name" value="Tetratricopeptide repeat domain"/>
    <property type="match status" value="2"/>
</dbReference>
<gene>
    <name evidence="6" type="ORF">HT578_04555</name>
</gene>
<dbReference type="PROSITE" id="PS50005">
    <property type="entry name" value="TPR"/>
    <property type="match status" value="1"/>
</dbReference>
<dbReference type="Gene3D" id="2.60.40.3140">
    <property type="match status" value="1"/>
</dbReference>